<evidence type="ECO:0008006" key="4">
    <source>
        <dbReference type="Google" id="ProtNLM"/>
    </source>
</evidence>
<dbReference type="EMBL" id="PGTN01001103">
    <property type="protein sequence ID" value="PJF45426.1"/>
    <property type="molecule type" value="Genomic_DNA"/>
</dbReference>
<protein>
    <recommendedName>
        <fullName evidence="4">VCBS repeat-containing protein</fullName>
    </recommendedName>
</protein>
<feature type="non-terminal residue" evidence="2">
    <location>
        <position position="119"/>
    </location>
</feature>
<proteinExistence type="predicted"/>
<dbReference type="InterPro" id="IPR013517">
    <property type="entry name" value="FG-GAP"/>
</dbReference>
<name>A0A2M8Q6L0_9CHLR</name>
<accession>A0A2M8Q6L0</accession>
<evidence type="ECO:0000313" key="2">
    <source>
        <dbReference type="EMBL" id="PJF45426.1"/>
    </source>
</evidence>
<dbReference type="PANTHER" id="PTHR44103:SF1">
    <property type="entry name" value="PROPROTEIN CONVERTASE P"/>
    <property type="match status" value="1"/>
</dbReference>
<dbReference type="Proteomes" id="UP000230790">
    <property type="component" value="Unassembled WGS sequence"/>
</dbReference>
<comment type="caution">
    <text evidence="2">The sequence shown here is derived from an EMBL/GenBank/DDBJ whole genome shotgun (WGS) entry which is preliminary data.</text>
</comment>
<dbReference type="Pfam" id="PF13517">
    <property type="entry name" value="FG-GAP_3"/>
    <property type="match status" value="1"/>
</dbReference>
<dbReference type="Gene3D" id="2.130.10.130">
    <property type="entry name" value="Integrin alpha, N-terminal"/>
    <property type="match status" value="1"/>
</dbReference>
<evidence type="ECO:0000256" key="1">
    <source>
        <dbReference type="ARBA" id="ARBA00022729"/>
    </source>
</evidence>
<feature type="non-terminal residue" evidence="2">
    <location>
        <position position="1"/>
    </location>
</feature>
<dbReference type="PANTHER" id="PTHR44103">
    <property type="entry name" value="PROPROTEIN CONVERTASE P"/>
    <property type="match status" value="1"/>
</dbReference>
<organism evidence="2 3">
    <name type="scientific">Candidatus Thermofonsia Clade 3 bacterium</name>
    <dbReference type="NCBI Taxonomy" id="2364212"/>
    <lineage>
        <taxon>Bacteria</taxon>
        <taxon>Bacillati</taxon>
        <taxon>Chloroflexota</taxon>
        <taxon>Candidatus Thermofontia</taxon>
        <taxon>Candidatus Thermofonsia Clade 3</taxon>
    </lineage>
</organism>
<sequence length="119" mass="12951">VIPTWKEHVISPFAQVAHGVFVADLDGDGDIDLIASSELDHTIAWFSNRLRVGGGFDRYVVSNTAYGVHAAIAADMDGDGDMDIVAAVEYANQITWYENLGGFMPAWREHVISPFAQVA</sequence>
<reference evidence="2 3" key="1">
    <citation type="submission" date="2017-11" db="EMBL/GenBank/DDBJ databases">
        <title>Evolution of Phototrophy in the Chloroflexi Phylum Driven by Horizontal Gene Transfer.</title>
        <authorList>
            <person name="Ward L.M."/>
            <person name="Hemp J."/>
            <person name="Shih P.M."/>
            <person name="Mcglynn S.E."/>
            <person name="Fischer W."/>
        </authorList>
    </citation>
    <scope>NUCLEOTIDE SEQUENCE [LARGE SCALE GENOMIC DNA]</scope>
    <source>
        <strain evidence="2">JP3_7</strain>
    </source>
</reference>
<keyword evidence="1" id="KW-0732">Signal</keyword>
<dbReference type="InterPro" id="IPR028994">
    <property type="entry name" value="Integrin_alpha_N"/>
</dbReference>
<evidence type="ECO:0000313" key="3">
    <source>
        <dbReference type="Proteomes" id="UP000230790"/>
    </source>
</evidence>
<dbReference type="SUPFAM" id="SSF69318">
    <property type="entry name" value="Integrin alpha N-terminal domain"/>
    <property type="match status" value="1"/>
</dbReference>
<dbReference type="AlphaFoldDB" id="A0A2M8Q6L0"/>
<gene>
    <name evidence="2" type="ORF">CUN48_18945</name>
</gene>